<organism evidence="1">
    <name type="scientific">Enterobacter hormaechei</name>
    <dbReference type="NCBI Taxonomy" id="158836"/>
    <lineage>
        <taxon>Bacteria</taxon>
        <taxon>Pseudomonadati</taxon>
        <taxon>Pseudomonadota</taxon>
        <taxon>Gammaproteobacteria</taxon>
        <taxon>Enterobacterales</taxon>
        <taxon>Enterobacteriaceae</taxon>
        <taxon>Enterobacter</taxon>
        <taxon>Enterobacter cloacae complex</taxon>
    </lineage>
</organism>
<gene>
    <name evidence="1" type="ORF">TUM10695_00103</name>
</gene>
<geneLocation type="plasmid" evidence="1">
    <name>pMTY10695_IncFIB</name>
</geneLocation>
<dbReference type="EMBL" id="AP018351">
    <property type="protein sequence ID" value="BBA25805.1"/>
    <property type="molecule type" value="Genomic_DNA"/>
</dbReference>
<protein>
    <submittedName>
        <fullName evidence="1">Uncharacterized protein</fullName>
    </submittedName>
</protein>
<accession>A0A286NYL0</accession>
<evidence type="ECO:0000313" key="1">
    <source>
        <dbReference type="EMBL" id="BBA25805.1"/>
    </source>
</evidence>
<name>A0A286NYL0_9ENTR</name>
<dbReference type="AlphaFoldDB" id="A0A286NYL0"/>
<keyword evidence="1" id="KW-0614">Plasmid</keyword>
<reference evidence="1" key="1">
    <citation type="journal article" date="2018" name="Antimicrob. Agents Chemother.">
        <title>Molecular Characterization of IMP-1-Producing Enterobacter cloacae Complex Isolates in Tokyo.</title>
        <authorList>
            <person name="Aoki K."/>
            <person name="Harada S."/>
            <person name="Yahara K."/>
            <person name="Ishii Y."/>
            <person name="Motooka D."/>
            <person name="Nakamura S."/>
            <person name="Akeda Y."/>
            <person name="Iida T."/>
            <person name="Tomono K."/>
            <person name="Iwata S."/>
            <person name="Moriya K."/>
            <person name="Tateda K."/>
        </authorList>
    </citation>
    <scope>NUCLEOTIDE SEQUENCE</scope>
    <source>
        <strain evidence="1">TUM10695</strain>
        <plasmid evidence="1">pMTY10695_IncFIB</plasmid>
    </source>
</reference>
<proteinExistence type="predicted"/>
<sequence>MTIFICQHCGREYEGATVCASDDCPGNEIKMPVLVEVWSVDSLAECLDAVGPELHRKLWSFVPAEGESPKGKDIWHLLSEDEQRELVDAVHIEFPDDED</sequence>